<sequence length="51" mass="6061">MKLLKRLGYDRANPQSYVAFKRTLNSMDPKMIQRITAKVKYLKGELKALWF</sequence>
<protein>
    <recommendedName>
        <fullName evidence="3">Mobile element protein</fullName>
    </recommendedName>
</protein>
<evidence type="ECO:0000313" key="1">
    <source>
        <dbReference type="EMBL" id="XAT64066.1"/>
    </source>
</evidence>
<name>A0ABZ3H3C0_GEOAI</name>
<evidence type="ECO:0000313" key="2">
    <source>
        <dbReference type="Proteomes" id="UP001492541"/>
    </source>
</evidence>
<dbReference type="EMBL" id="CP087714">
    <property type="protein sequence ID" value="XAT64066.1"/>
    <property type="molecule type" value="Genomic_DNA"/>
</dbReference>
<dbReference type="GeneID" id="90448318"/>
<keyword evidence="2" id="KW-1185">Reference proteome</keyword>
<dbReference type="Proteomes" id="UP001492541">
    <property type="component" value="Chromosome"/>
</dbReference>
<gene>
    <name evidence="1" type="ORF">LPQ35_01495</name>
</gene>
<proteinExistence type="predicted"/>
<organism evidence="1 2">
    <name type="scientific">Geoglobus acetivorans</name>
    <dbReference type="NCBI Taxonomy" id="565033"/>
    <lineage>
        <taxon>Archaea</taxon>
        <taxon>Methanobacteriati</taxon>
        <taxon>Methanobacteriota</taxon>
        <taxon>Archaeoglobi</taxon>
        <taxon>Archaeoglobales</taxon>
        <taxon>Archaeoglobaceae</taxon>
        <taxon>Geoglobus</taxon>
    </lineage>
</organism>
<evidence type="ECO:0008006" key="3">
    <source>
        <dbReference type="Google" id="ProtNLM"/>
    </source>
</evidence>
<dbReference type="RefSeq" id="WP_193806523.1">
    <property type="nucleotide sequence ID" value="NZ_CP087714.1"/>
</dbReference>
<accession>A0ABZ3H3C0</accession>
<reference evidence="1 2" key="1">
    <citation type="submission" date="2021-11" db="EMBL/GenBank/DDBJ databases">
        <title>Whole genome of Geoglobus acetivorans.</title>
        <authorList>
            <person name="Liu D."/>
        </authorList>
    </citation>
    <scope>NUCLEOTIDE SEQUENCE [LARGE SCALE GENOMIC DNA]</scope>
    <source>
        <strain evidence="1 2">SBH6</strain>
    </source>
</reference>